<dbReference type="EMBL" id="JBDIME010000011">
    <property type="protein sequence ID" value="MEN2790678.1"/>
    <property type="molecule type" value="Genomic_DNA"/>
</dbReference>
<reference evidence="1 2" key="1">
    <citation type="submission" date="2024-05" db="EMBL/GenBank/DDBJ databases">
        <authorList>
            <person name="Liu Q."/>
            <person name="Xin Y.-H."/>
        </authorList>
    </citation>
    <scope>NUCLEOTIDE SEQUENCE [LARGE SCALE GENOMIC DNA]</scope>
    <source>
        <strain evidence="1 2">CGMCC 1.10181</strain>
    </source>
</reference>
<dbReference type="RefSeq" id="WP_343890001.1">
    <property type="nucleotide sequence ID" value="NZ_BAAAEH010000028.1"/>
</dbReference>
<dbReference type="InterPro" id="IPR045617">
    <property type="entry name" value="DUF6445"/>
</dbReference>
<evidence type="ECO:0000313" key="2">
    <source>
        <dbReference type="Proteomes" id="UP001419910"/>
    </source>
</evidence>
<organism evidence="1 2">
    <name type="scientific">Sphingomonas oligophenolica</name>
    <dbReference type="NCBI Taxonomy" id="301154"/>
    <lineage>
        <taxon>Bacteria</taxon>
        <taxon>Pseudomonadati</taxon>
        <taxon>Pseudomonadota</taxon>
        <taxon>Alphaproteobacteria</taxon>
        <taxon>Sphingomonadales</taxon>
        <taxon>Sphingomonadaceae</taxon>
        <taxon>Sphingomonas</taxon>
    </lineage>
</organism>
<comment type="caution">
    <text evidence="1">The sequence shown here is derived from an EMBL/GenBank/DDBJ whole genome shotgun (WGS) entry which is preliminary data.</text>
</comment>
<gene>
    <name evidence="1" type="ORF">ABC974_13645</name>
</gene>
<accession>A0ABU9Y4F1</accession>
<dbReference type="Proteomes" id="UP001419910">
    <property type="component" value="Unassembled WGS sequence"/>
</dbReference>
<dbReference type="Pfam" id="PF20043">
    <property type="entry name" value="DUF6445"/>
    <property type="match status" value="1"/>
</dbReference>
<protein>
    <submittedName>
        <fullName evidence="1">DUF6445 family protein</fullName>
    </submittedName>
</protein>
<evidence type="ECO:0000313" key="1">
    <source>
        <dbReference type="EMBL" id="MEN2790678.1"/>
    </source>
</evidence>
<proteinExistence type="predicted"/>
<name>A0ABU9Y4F1_9SPHN</name>
<sequence>MASASAISYDLSVNPRPRVVLGHVGNEREPVLIVDDLLNHPAALIDYATWEVAFTPAGNPDGGYPGVRAAAPLNYVEAVVRALSPIVEQAFKLRNVALSNAECSLSITTTPPEQLTVQQRTPHIDTVYPLQFALLHYLCAPDFGGTSFYRHRATGYETLDEARAAAYDAARARELVEDVPPQRYVGGDSLHYVRIGGCDARFNRMAIYRSCLLHSGHISEDKPLVPSPCEGRLTANIFVNYRQC</sequence>
<keyword evidence="2" id="KW-1185">Reference proteome</keyword>